<evidence type="ECO:0000259" key="5">
    <source>
        <dbReference type="Pfam" id="PF00331"/>
    </source>
</evidence>
<feature type="domain" description="GH10" evidence="5">
    <location>
        <begin position="148"/>
        <end position="234"/>
    </location>
</feature>
<organism evidence="6">
    <name type="scientific">Singulisphaera sp. Ch08</name>
    <dbReference type="NCBI Taxonomy" id="3120278"/>
    <lineage>
        <taxon>Bacteria</taxon>
        <taxon>Pseudomonadati</taxon>
        <taxon>Planctomycetota</taxon>
        <taxon>Planctomycetia</taxon>
        <taxon>Isosphaerales</taxon>
        <taxon>Isosphaeraceae</taxon>
        <taxon>Singulisphaera</taxon>
    </lineage>
</organism>
<dbReference type="InterPro" id="IPR017853">
    <property type="entry name" value="GH"/>
</dbReference>
<evidence type="ECO:0000256" key="3">
    <source>
        <dbReference type="ARBA" id="ARBA00023326"/>
    </source>
</evidence>
<dbReference type="GO" id="GO:0004553">
    <property type="term" value="F:hydrolase activity, hydrolyzing O-glycosyl compounds"/>
    <property type="evidence" value="ECO:0007669"/>
    <property type="project" value="InterPro"/>
</dbReference>
<evidence type="ECO:0000256" key="4">
    <source>
        <dbReference type="SAM" id="SignalP"/>
    </source>
</evidence>
<feature type="chain" id="PRO_5043929989" evidence="4">
    <location>
        <begin position="25"/>
        <end position="371"/>
    </location>
</feature>
<name>A0AAU7CBI1_9BACT</name>
<feature type="signal peptide" evidence="4">
    <location>
        <begin position="1"/>
        <end position="24"/>
    </location>
</feature>
<keyword evidence="1" id="KW-0378">Hydrolase</keyword>
<dbReference type="EMBL" id="CP155447">
    <property type="protein sequence ID" value="XBH02827.1"/>
    <property type="molecule type" value="Genomic_DNA"/>
</dbReference>
<dbReference type="SUPFAM" id="SSF51445">
    <property type="entry name" value="(Trans)glycosidases"/>
    <property type="match status" value="1"/>
</dbReference>
<accession>A0AAU7CBI1</accession>
<keyword evidence="3" id="KW-0624">Polysaccharide degradation</keyword>
<dbReference type="AlphaFoldDB" id="A0AAU7CBI1"/>
<sequence>MRFRLPLFLAATLVMALVASPAQAGERWSVEKANAWQRQHGWLVGCNYAPQTAINQLEMWQADTFDLATIDRELGWAQDLGFNSVRVFLHDLLWEQDREGLLKRMEQFLVVAAKHKIGVVFVPFDSVWDPFPRAGKQRAPRPHVHNSGWVQSPGLEVLKDPARVDQLESYVKGVISHFKNDSRIHAWDLINEPDNPNKSSYGTKEPKDKAELGLRLTRKAFEWARAVDPTQPLTSGVWQGDWSEEKMSPIARFQLESSDVISFHSYDPLPVLKKRVESLQRYGRPLLCTEYMARPNGSTFEGILPYLKEQKIAAYNWGFVAGKTQTQYPWDSWTREYTGEPPVWFHEILRGDGSPYIAKEVDFLKNLNRTK</sequence>
<dbReference type="InterPro" id="IPR001000">
    <property type="entry name" value="GH10_dom"/>
</dbReference>
<evidence type="ECO:0000256" key="1">
    <source>
        <dbReference type="ARBA" id="ARBA00022801"/>
    </source>
</evidence>
<reference evidence="6" key="1">
    <citation type="submission" date="2024-05" db="EMBL/GenBank/DDBJ databases">
        <title>Planctomycetes of the genus Singulisphaera possess chitinolytic capabilities.</title>
        <authorList>
            <person name="Ivanova A."/>
        </authorList>
    </citation>
    <scope>NUCLEOTIDE SEQUENCE</scope>
    <source>
        <strain evidence="6">Ch08T</strain>
    </source>
</reference>
<keyword evidence="2" id="KW-0119">Carbohydrate metabolism</keyword>
<evidence type="ECO:0000256" key="2">
    <source>
        <dbReference type="ARBA" id="ARBA00023277"/>
    </source>
</evidence>
<keyword evidence="4" id="KW-0732">Signal</keyword>
<gene>
    <name evidence="6" type="ORF">V5E97_31610</name>
</gene>
<evidence type="ECO:0000313" key="6">
    <source>
        <dbReference type="EMBL" id="XBH02827.1"/>
    </source>
</evidence>
<proteinExistence type="predicted"/>
<dbReference type="Pfam" id="PF00331">
    <property type="entry name" value="Glyco_hydro_10"/>
    <property type="match status" value="1"/>
</dbReference>
<dbReference type="GO" id="GO:0000272">
    <property type="term" value="P:polysaccharide catabolic process"/>
    <property type="evidence" value="ECO:0007669"/>
    <property type="project" value="UniProtKB-KW"/>
</dbReference>
<protein>
    <submittedName>
        <fullName evidence="6">Endo-1,4-beta-xylanase</fullName>
    </submittedName>
</protein>
<dbReference type="RefSeq" id="WP_406695569.1">
    <property type="nucleotide sequence ID" value="NZ_CP155447.1"/>
</dbReference>
<dbReference type="Gene3D" id="3.20.20.80">
    <property type="entry name" value="Glycosidases"/>
    <property type="match status" value="1"/>
</dbReference>